<keyword evidence="3" id="KW-1185">Reference proteome</keyword>
<reference evidence="2 3" key="1">
    <citation type="submission" date="2024-01" db="EMBL/GenBank/DDBJ databases">
        <title>A draft genome for a cacao thread blight-causing isolate of Paramarasmius palmivorus.</title>
        <authorList>
            <person name="Baruah I.K."/>
            <person name="Bukari Y."/>
            <person name="Amoako-Attah I."/>
            <person name="Meinhardt L.W."/>
            <person name="Bailey B.A."/>
            <person name="Cohen S.P."/>
        </authorList>
    </citation>
    <scope>NUCLEOTIDE SEQUENCE [LARGE SCALE GENOMIC DNA]</scope>
    <source>
        <strain evidence="2 3">GH-12</strain>
    </source>
</reference>
<dbReference type="EMBL" id="JAYKXP010000215">
    <property type="protein sequence ID" value="KAK7019176.1"/>
    <property type="molecule type" value="Genomic_DNA"/>
</dbReference>
<dbReference type="PROSITE" id="PS51257">
    <property type="entry name" value="PROKAR_LIPOPROTEIN"/>
    <property type="match status" value="1"/>
</dbReference>
<dbReference type="AlphaFoldDB" id="A0AAW0B1I5"/>
<dbReference type="CDD" id="cd12087">
    <property type="entry name" value="TM_EGFR-like"/>
    <property type="match status" value="1"/>
</dbReference>
<name>A0AAW0B1I5_9AGAR</name>
<proteinExistence type="predicted"/>
<dbReference type="Proteomes" id="UP001383192">
    <property type="component" value="Unassembled WGS sequence"/>
</dbReference>
<keyword evidence="1" id="KW-0812">Transmembrane</keyword>
<accession>A0AAW0B1I5</accession>
<protein>
    <submittedName>
        <fullName evidence="2">Uncharacterized protein</fullName>
    </submittedName>
</protein>
<gene>
    <name evidence="2" type="ORF">VNI00_018170</name>
</gene>
<evidence type="ECO:0000313" key="3">
    <source>
        <dbReference type="Proteomes" id="UP001383192"/>
    </source>
</evidence>
<organism evidence="2 3">
    <name type="scientific">Paramarasmius palmivorus</name>
    <dbReference type="NCBI Taxonomy" id="297713"/>
    <lineage>
        <taxon>Eukaryota</taxon>
        <taxon>Fungi</taxon>
        <taxon>Dikarya</taxon>
        <taxon>Basidiomycota</taxon>
        <taxon>Agaricomycotina</taxon>
        <taxon>Agaricomycetes</taxon>
        <taxon>Agaricomycetidae</taxon>
        <taxon>Agaricales</taxon>
        <taxon>Marasmiineae</taxon>
        <taxon>Marasmiaceae</taxon>
        <taxon>Paramarasmius</taxon>
    </lineage>
</organism>
<evidence type="ECO:0000256" key="1">
    <source>
        <dbReference type="SAM" id="Phobius"/>
    </source>
</evidence>
<sequence length="260" mass="28243">MSKVQLTLSTPVVFACLRSSFKSVCPEHQLIIMFRSSRICIITTLFALFTSAFKIVVPSKADVDAVSNIAANWTWSPGDPTDISFNLFPNTPNICVPGQGFPIQAKGIRADLERATPDSQGQKHGFFDFTVNKTGKDPLESITQSNVITITPRSQSGPSGGTIAGAVIGGVFLAGLAVAAFVIYRRIRHQRRVVAFHNERMTIRQMGNAPLHRTTSAFSTADMSEKGIGSYDSGTLSSLPRIAPNFSPRNTLQPLRRYPG</sequence>
<keyword evidence="1" id="KW-1133">Transmembrane helix</keyword>
<evidence type="ECO:0000313" key="2">
    <source>
        <dbReference type="EMBL" id="KAK7019176.1"/>
    </source>
</evidence>
<comment type="caution">
    <text evidence="2">The sequence shown here is derived from an EMBL/GenBank/DDBJ whole genome shotgun (WGS) entry which is preliminary data.</text>
</comment>
<keyword evidence="1" id="KW-0472">Membrane</keyword>
<feature type="transmembrane region" description="Helical" evidence="1">
    <location>
        <begin position="163"/>
        <end position="184"/>
    </location>
</feature>